<dbReference type="GO" id="GO:0003700">
    <property type="term" value="F:DNA-binding transcription factor activity"/>
    <property type="evidence" value="ECO:0007669"/>
    <property type="project" value="InterPro"/>
</dbReference>
<dbReference type="InterPro" id="IPR000847">
    <property type="entry name" value="LysR_HTH_N"/>
</dbReference>
<dbReference type="InterPro" id="IPR036390">
    <property type="entry name" value="WH_DNA-bd_sf"/>
</dbReference>
<keyword evidence="2" id="KW-0805">Transcription regulation</keyword>
<evidence type="ECO:0000259" key="5">
    <source>
        <dbReference type="PROSITE" id="PS50931"/>
    </source>
</evidence>
<dbReference type="InterPro" id="IPR005119">
    <property type="entry name" value="LysR_subst-bd"/>
</dbReference>
<dbReference type="OrthoDB" id="570111at2"/>
<dbReference type="EMBL" id="STFG01000001">
    <property type="protein sequence ID" value="THU05031.1"/>
    <property type="molecule type" value="Genomic_DNA"/>
</dbReference>
<comment type="caution">
    <text evidence="6">The sequence shown here is derived from an EMBL/GenBank/DDBJ whole genome shotgun (WGS) entry which is preliminary data.</text>
</comment>
<dbReference type="SUPFAM" id="SSF46785">
    <property type="entry name" value="Winged helix' DNA-binding domain"/>
    <property type="match status" value="1"/>
</dbReference>
<keyword evidence="3" id="KW-0238">DNA-binding</keyword>
<dbReference type="Pfam" id="PF03466">
    <property type="entry name" value="LysR_substrate"/>
    <property type="match status" value="1"/>
</dbReference>
<evidence type="ECO:0000256" key="1">
    <source>
        <dbReference type="ARBA" id="ARBA00009437"/>
    </source>
</evidence>
<evidence type="ECO:0000256" key="4">
    <source>
        <dbReference type="ARBA" id="ARBA00023163"/>
    </source>
</evidence>
<dbReference type="PANTHER" id="PTHR30537">
    <property type="entry name" value="HTH-TYPE TRANSCRIPTIONAL REGULATOR"/>
    <property type="match status" value="1"/>
</dbReference>
<dbReference type="SUPFAM" id="SSF53850">
    <property type="entry name" value="Periplasmic binding protein-like II"/>
    <property type="match status" value="1"/>
</dbReference>
<dbReference type="AlphaFoldDB" id="A0A4S8FCZ9"/>
<dbReference type="Pfam" id="PF00126">
    <property type="entry name" value="HTH_1"/>
    <property type="match status" value="1"/>
</dbReference>
<dbReference type="Gene3D" id="3.40.190.290">
    <property type="match status" value="1"/>
</dbReference>
<dbReference type="PROSITE" id="PS50931">
    <property type="entry name" value="HTH_LYSR"/>
    <property type="match status" value="1"/>
</dbReference>
<keyword evidence="7" id="KW-1185">Reference proteome</keyword>
<dbReference type="PRINTS" id="PR00039">
    <property type="entry name" value="HTHLYSR"/>
</dbReference>
<keyword evidence="4" id="KW-0804">Transcription</keyword>
<evidence type="ECO:0000313" key="7">
    <source>
        <dbReference type="Proteomes" id="UP000308917"/>
    </source>
</evidence>
<accession>A0A4S8FCZ9</accession>
<gene>
    <name evidence="6" type="ORF">E9531_00280</name>
</gene>
<evidence type="ECO:0000256" key="2">
    <source>
        <dbReference type="ARBA" id="ARBA00023015"/>
    </source>
</evidence>
<organism evidence="6 7">
    <name type="scientific">Lampropedia puyangensis</name>
    <dbReference type="NCBI Taxonomy" id="1330072"/>
    <lineage>
        <taxon>Bacteria</taxon>
        <taxon>Pseudomonadati</taxon>
        <taxon>Pseudomonadota</taxon>
        <taxon>Betaproteobacteria</taxon>
        <taxon>Burkholderiales</taxon>
        <taxon>Comamonadaceae</taxon>
        <taxon>Lampropedia</taxon>
    </lineage>
</organism>
<sequence length="314" mass="35888">MAQFDWDSLRFFLAVAREKSALKASHRLDVNQSTVSRHVHRLEQDMGAQLFQRHSQGHILTSVGQRLLEQVEKVEAILNTTQQDVRGGISSLTGEIRLGATEGFGSFFLAPHLARFSRLHPGLTVELLPMPRHINLSKREADFSISLERPSIESLIVSKLTDYRLMPYASQAYLDEVGPIQGPEDLRHLRWIDYVDDLLFTKEQFSLKQWMPSLTPFFKSTSIIAQYQAVCSGLGIAILPCFMGQLHPQLVPVLAEQVDIRRSFWLTSTPDQRDLSRVRALWDYLRHVMALNADVLMGKAHQMQWLDEWGPNDQ</sequence>
<reference evidence="6 7" key="1">
    <citation type="journal article" date="2015" name="Antonie Van Leeuwenhoek">
        <title>Lampropedia puyangensis sp. nov., isolated from symptomatic bark of Populus ? euramericana canker and emended description of Lampropedia hyalina (Ehrenberg 1832) Lee et al. 2004.</title>
        <authorList>
            <person name="Li Y."/>
            <person name="Wang T."/>
            <person name="Piao C.G."/>
            <person name="Wang L.F."/>
            <person name="Tian G.Z."/>
            <person name="Zhu T.H."/>
            <person name="Guo M.W."/>
        </authorList>
    </citation>
    <scope>NUCLEOTIDE SEQUENCE [LARGE SCALE GENOMIC DNA]</scope>
    <source>
        <strain evidence="6 7">2-bin</strain>
    </source>
</reference>
<proteinExistence type="inferred from homology"/>
<feature type="domain" description="HTH lysR-type" evidence="5">
    <location>
        <begin position="4"/>
        <end position="61"/>
    </location>
</feature>
<dbReference type="InterPro" id="IPR036388">
    <property type="entry name" value="WH-like_DNA-bd_sf"/>
</dbReference>
<name>A0A4S8FCZ9_9BURK</name>
<dbReference type="GO" id="GO:0006351">
    <property type="term" value="P:DNA-templated transcription"/>
    <property type="evidence" value="ECO:0007669"/>
    <property type="project" value="TreeGrafter"/>
</dbReference>
<protein>
    <submittedName>
        <fullName evidence="6">LysR family transcriptional regulator</fullName>
    </submittedName>
</protein>
<evidence type="ECO:0000313" key="6">
    <source>
        <dbReference type="EMBL" id="THU05031.1"/>
    </source>
</evidence>
<comment type="similarity">
    <text evidence="1">Belongs to the LysR transcriptional regulatory family.</text>
</comment>
<dbReference type="PANTHER" id="PTHR30537:SF3">
    <property type="entry name" value="TRANSCRIPTIONAL REGULATORY PROTEIN"/>
    <property type="match status" value="1"/>
</dbReference>
<evidence type="ECO:0000256" key="3">
    <source>
        <dbReference type="ARBA" id="ARBA00023125"/>
    </source>
</evidence>
<dbReference type="Proteomes" id="UP000308917">
    <property type="component" value="Unassembled WGS sequence"/>
</dbReference>
<dbReference type="InterPro" id="IPR058163">
    <property type="entry name" value="LysR-type_TF_proteobact-type"/>
</dbReference>
<dbReference type="GO" id="GO:0043565">
    <property type="term" value="F:sequence-specific DNA binding"/>
    <property type="evidence" value="ECO:0007669"/>
    <property type="project" value="TreeGrafter"/>
</dbReference>
<dbReference type="Gene3D" id="1.10.10.10">
    <property type="entry name" value="Winged helix-like DNA-binding domain superfamily/Winged helix DNA-binding domain"/>
    <property type="match status" value="1"/>
</dbReference>
<dbReference type="RefSeq" id="WP_136571742.1">
    <property type="nucleotide sequence ID" value="NZ_STFG01000001.1"/>
</dbReference>